<dbReference type="InterPro" id="IPR008125">
    <property type="entry name" value="Streptothricin_AcTrfase"/>
</dbReference>
<dbReference type="InterPro" id="IPR000182">
    <property type="entry name" value="GNAT_dom"/>
</dbReference>
<dbReference type="InterPro" id="IPR050832">
    <property type="entry name" value="Bact_Acetyltransf"/>
</dbReference>
<evidence type="ECO:0000256" key="1">
    <source>
        <dbReference type="ARBA" id="ARBA00022679"/>
    </source>
</evidence>
<dbReference type="PROSITE" id="PS51186">
    <property type="entry name" value="GNAT"/>
    <property type="match status" value="1"/>
</dbReference>
<dbReference type="SUPFAM" id="SSF55729">
    <property type="entry name" value="Acyl-CoA N-acyltransferases (Nat)"/>
    <property type="match status" value="1"/>
</dbReference>
<dbReference type="Gene3D" id="3.40.630.30">
    <property type="match status" value="1"/>
</dbReference>
<dbReference type="Pfam" id="PF00583">
    <property type="entry name" value="Acetyltransf_1"/>
    <property type="match status" value="1"/>
</dbReference>
<organism evidence="4 5">
    <name type="scientific">Lacticaseibacillus sharpeae JCM 1186 = DSM 20505</name>
    <dbReference type="NCBI Taxonomy" id="1291052"/>
    <lineage>
        <taxon>Bacteria</taxon>
        <taxon>Bacillati</taxon>
        <taxon>Bacillota</taxon>
        <taxon>Bacilli</taxon>
        <taxon>Lactobacillales</taxon>
        <taxon>Lactobacillaceae</taxon>
        <taxon>Lacticaseibacillus</taxon>
    </lineage>
</organism>
<name>A0A0R1ZJL5_9LACO</name>
<dbReference type="PANTHER" id="PTHR43877:SF2">
    <property type="entry name" value="AMINOALKYLPHOSPHONATE N-ACETYLTRANSFERASE-RELATED"/>
    <property type="match status" value="1"/>
</dbReference>
<evidence type="ECO:0000256" key="2">
    <source>
        <dbReference type="ARBA" id="ARBA00023315"/>
    </source>
</evidence>
<dbReference type="InterPro" id="IPR016181">
    <property type="entry name" value="Acyl_CoA_acyltransferase"/>
</dbReference>
<evidence type="ECO:0000313" key="5">
    <source>
        <dbReference type="Proteomes" id="UP000051679"/>
    </source>
</evidence>
<dbReference type="AlphaFoldDB" id="A0A0R1ZJL5"/>
<comment type="caution">
    <text evidence="4">The sequence shown here is derived from an EMBL/GenBank/DDBJ whole genome shotgun (WGS) entry which is preliminary data.</text>
</comment>
<evidence type="ECO:0000313" key="4">
    <source>
        <dbReference type="EMBL" id="KRM55160.1"/>
    </source>
</evidence>
<proteinExistence type="predicted"/>
<dbReference type="EMBL" id="AYYO01000030">
    <property type="protein sequence ID" value="KRM55160.1"/>
    <property type="molecule type" value="Genomic_DNA"/>
</dbReference>
<protein>
    <submittedName>
        <fullName evidence="4">Acetyltransferase</fullName>
    </submittedName>
</protein>
<dbReference type="PRINTS" id="PR01754">
    <property type="entry name" value="SACTRNSFRASE"/>
</dbReference>
<dbReference type="CDD" id="cd04301">
    <property type="entry name" value="NAT_SF"/>
    <property type="match status" value="1"/>
</dbReference>
<keyword evidence="5" id="KW-1185">Reference proteome</keyword>
<reference evidence="4 5" key="1">
    <citation type="journal article" date="2015" name="Genome Announc.">
        <title>Expanding the biotechnology potential of lactobacilli through comparative genomics of 213 strains and associated genera.</title>
        <authorList>
            <person name="Sun Z."/>
            <person name="Harris H.M."/>
            <person name="McCann A."/>
            <person name="Guo C."/>
            <person name="Argimon S."/>
            <person name="Zhang W."/>
            <person name="Yang X."/>
            <person name="Jeffery I.B."/>
            <person name="Cooney J.C."/>
            <person name="Kagawa T.F."/>
            <person name="Liu W."/>
            <person name="Song Y."/>
            <person name="Salvetti E."/>
            <person name="Wrobel A."/>
            <person name="Rasinkangas P."/>
            <person name="Parkhill J."/>
            <person name="Rea M.C."/>
            <person name="O'Sullivan O."/>
            <person name="Ritari J."/>
            <person name="Douillard F.P."/>
            <person name="Paul Ross R."/>
            <person name="Yang R."/>
            <person name="Briner A.E."/>
            <person name="Felis G.E."/>
            <person name="de Vos W.M."/>
            <person name="Barrangou R."/>
            <person name="Klaenhammer T.R."/>
            <person name="Caufield P.W."/>
            <person name="Cui Y."/>
            <person name="Zhang H."/>
            <person name="O'Toole P.W."/>
        </authorList>
    </citation>
    <scope>NUCLEOTIDE SEQUENCE [LARGE SCALE GENOMIC DNA]</scope>
    <source>
        <strain evidence="4 5">DSM 20505</strain>
    </source>
</reference>
<feature type="domain" description="N-acetyltransferase" evidence="3">
    <location>
        <begin position="32"/>
        <end position="179"/>
    </location>
</feature>
<keyword evidence="2" id="KW-0012">Acyltransferase</keyword>
<dbReference type="OrthoDB" id="9800193at2"/>
<dbReference type="PANTHER" id="PTHR43877">
    <property type="entry name" value="AMINOALKYLPHOSPHONATE N-ACETYLTRANSFERASE-RELATED-RELATED"/>
    <property type="match status" value="1"/>
</dbReference>
<keyword evidence="1 4" id="KW-0808">Transferase</keyword>
<dbReference type="PATRIC" id="fig|1291052.5.peg.1640"/>
<dbReference type="STRING" id="1291052.FC18_GL001610"/>
<dbReference type="Proteomes" id="UP000051679">
    <property type="component" value="Unassembled WGS sequence"/>
</dbReference>
<accession>A0A0R1ZJL5</accession>
<gene>
    <name evidence="4" type="ORF">FC18_GL001610</name>
</gene>
<dbReference type="GO" id="GO:0016747">
    <property type="term" value="F:acyltransferase activity, transferring groups other than amino-acyl groups"/>
    <property type="evidence" value="ECO:0007669"/>
    <property type="project" value="InterPro"/>
</dbReference>
<evidence type="ECO:0000259" key="3">
    <source>
        <dbReference type="PROSITE" id="PS51186"/>
    </source>
</evidence>
<sequence length="179" mass="20148">MKVNNIVVKRIDASNCAALALPNEPFPLFGRLVVERADGQWQHREELFTQTTTQTFPDEHYQLADIDAAGFALGAFTADGTCIGLATYAWRWNKYLYLDDLKVNGDFRGQGVATQLLDAAKPLAQARGVRGLTTIAQDNNLGANRFYLHYGFRIGGFNTDDYHFTKQVGKADVYYYFDF</sequence>